<dbReference type="OrthoDB" id="8068875at2759"/>
<accession>A0A3S5C6V0</accession>
<dbReference type="EMBL" id="CAAALY010260592">
    <property type="protein sequence ID" value="VEL39243.1"/>
    <property type="molecule type" value="Genomic_DNA"/>
</dbReference>
<organism evidence="4 5">
    <name type="scientific">Protopolystoma xenopodis</name>
    <dbReference type="NCBI Taxonomy" id="117903"/>
    <lineage>
        <taxon>Eukaryota</taxon>
        <taxon>Metazoa</taxon>
        <taxon>Spiralia</taxon>
        <taxon>Lophotrochozoa</taxon>
        <taxon>Platyhelminthes</taxon>
        <taxon>Monogenea</taxon>
        <taxon>Polyopisthocotylea</taxon>
        <taxon>Polystomatidea</taxon>
        <taxon>Polystomatidae</taxon>
        <taxon>Protopolystoma</taxon>
    </lineage>
</organism>
<evidence type="ECO:0000313" key="5">
    <source>
        <dbReference type="Proteomes" id="UP000784294"/>
    </source>
</evidence>
<dbReference type="Gene3D" id="2.130.10.30">
    <property type="entry name" value="Regulator of chromosome condensation 1/beta-lactamase-inhibitor protein II"/>
    <property type="match status" value="1"/>
</dbReference>
<dbReference type="InterPro" id="IPR051625">
    <property type="entry name" value="Signaling_Regulatory_Domain"/>
</dbReference>
<dbReference type="PROSITE" id="PS00626">
    <property type="entry name" value="RCC1_2"/>
    <property type="match status" value="2"/>
</dbReference>
<dbReference type="Proteomes" id="UP000784294">
    <property type="component" value="Unassembled WGS sequence"/>
</dbReference>
<dbReference type="InterPro" id="IPR009091">
    <property type="entry name" value="RCC1/BLIP-II"/>
</dbReference>
<feature type="repeat" description="RCC1" evidence="2">
    <location>
        <begin position="67"/>
        <end position="177"/>
    </location>
</feature>
<dbReference type="PANTHER" id="PTHR22872">
    <property type="entry name" value="BTK-BINDING PROTEIN-RELATED"/>
    <property type="match status" value="1"/>
</dbReference>
<evidence type="ECO:0000256" key="2">
    <source>
        <dbReference type="PROSITE-ProRule" id="PRU00235"/>
    </source>
</evidence>
<evidence type="ECO:0000256" key="3">
    <source>
        <dbReference type="SAM" id="MobiDB-lite"/>
    </source>
</evidence>
<evidence type="ECO:0000313" key="4">
    <source>
        <dbReference type="EMBL" id="VEL39243.1"/>
    </source>
</evidence>
<name>A0A3S5C6V0_9PLAT</name>
<proteinExistence type="predicted"/>
<dbReference type="PRINTS" id="PR00633">
    <property type="entry name" value="RCCNDNSATION"/>
</dbReference>
<dbReference type="PROSITE" id="PS50012">
    <property type="entry name" value="RCC1_3"/>
    <property type="match status" value="2"/>
</dbReference>
<reference evidence="4" key="1">
    <citation type="submission" date="2018-11" db="EMBL/GenBank/DDBJ databases">
        <authorList>
            <consortium name="Pathogen Informatics"/>
        </authorList>
    </citation>
    <scope>NUCLEOTIDE SEQUENCE</scope>
</reference>
<dbReference type="PANTHER" id="PTHR22872:SF2">
    <property type="entry name" value="INHIBITOR OF BRUTON TYROSINE KINASE"/>
    <property type="match status" value="1"/>
</dbReference>
<dbReference type="Pfam" id="PF00415">
    <property type="entry name" value="RCC1"/>
    <property type="match status" value="3"/>
</dbReference>
<protein>
    <recommendedName>
        <fullName evidence="6">Regulator of chromosome condensation 1/beta-lactamase-inhibitor protein II</fullName>
    </recommendedName>
</protein>
<dbReference type="InterPro" id="IPR000408">
    <property type="entry name" value="Reg_chr_condens"/>
</dbReference>
<comment type="caution">
    <text evidence="4">The sequence shown here is derived from an EMBL/GenBank/DDBJ whole genome shotgun (WGS) entry which is preliminary data.</text>
</comment>
<gene>
    <name evidence="4" type="ORF">PXEA_LOCUS32683</name>
</gene>
<feature type="region of interest" description="Disordered" evidence="3">
    <location>
        <begin position="95"/>
        <end position="131"/>
    </location>
</feature>
<keyword evidence="1" id="KW-0677">Repeat</keyword>
<evidence type="ECO:0008006" key="6">
    <source>
        <dbReference type="Google" id="ProtNLM"/>
    </source>
</evidence>
<dbReference type="AlphaFoldDB" id="A0A3S5C6V0"/>
<dbReference type="SUPFAM" id="SSF50985">
    <property type="entry name" value="RCC1/BLIP-II"/>
    <property type="match status" value="1"/>
</dbReference>
<evidence type="ECO:0000256" key="1">
    <source>
        <dbReference type="ARBA" id="ARBA00022737"/>
    </source>
</evidence>
<feature type="compositionally biased region" description="Polar residues" evidence="3">
    <location>
        <begin position="97"/>
        <end position="127"/>
    </location>
</feature>
<keyword evidence="5" id="KW-1185">Reference proteome</keyword>
<sequence>MGLEHSLALTATSQIFAWGTNSCGQLGLGHANERPIAVPQLVASLNGLPIRQIAAGGNHSLVLTPSGAVYSWGANSHGQLGLGYIGSPAKPPIASITVPNGHSSGRANDNDSSTAITGTESTASGQPNPKRRTNDLQLLFCSSNICCPIPTLVKTLKGQGAVYLACGESHTAVLTQDGDQSHPGWCEVTSTTLGIIWAEGNLDERTLSGAP</sequence>
<feature type="repeat" description="RCC1" evidence="2">
    <location>
        <begin position="13"/>
        <end position="66"/>
    </location>
</feature>